<gene>
    <name evidence="1" type="ORF">SCALOS_LOCUS9417</name>
</gene>
<name>A0ACA9NS33_9GLOM</name>
<dbReference type="EMBL" id="CAJVPM010029100">
    <property type="protein sequence ID" value="CAG8672068.1"/>
    <property type="molecule type" value="Genomic_DNA"/>
</dbReference>
<dbReference type="Proteomes" id="UP000789860">
    <property type="component" value="Unassembled WGS sequence"/>
</dbReference>
<sequence length="42" mass="4767">NQDESNDDIHLKSDTASDLSKSDIQPNKNLENILRAIRTLDE</sequence>
<evidence type="ECO:0000313" key="1">
    <source>
        <dbReference type="EMBL" id="CAG8672068.1"/>
    </source>
</evidence>
<protein>
    <submittedName>
        <fullName evidence="1">6806_t:CDS:1</fullName>
    </submittedName>
</protein>
<reference evidence="1" key="1">
    <citation type="submission" date="2021-06" db="EMBL/GenBank/DDBJ databases">
        <authorList>
            <person name="Kallberg Y."/>
            <person name="Tangrot J."/>
            <person name="Rosling A."/>
        </authorList>
    </citation>
    <scope>NUCLEOTIDE SEQUENCE</scope>
    <source>
        <strain evidence="1">AU212A</strain>
    </source>
</reference>
<proteinExistence type="predicted"/>
<keyword evidence="2" id="KW-1185">Reference proteome</keyword>
<feature type="non-terminal residue" evidence="1">
    <location>
        <position position="42"/>
    </location>
</feature>
<evidence type="ECO:0000313" key="2">
    <source>
        <dbReference type="Proteomes" id="UP000789860"/>
    </source>
</evidence>
<organism evidence="1 2">
    <name type="scientific">Scutellospora calospora</name>
    <dbReference type="NCBI Taxonomy" id="85575"/>
    <lineage>
        <taxon>Eukaryota</taxon>
        <taxon>Fungi</taxon>
        <taxon>Fungi incertae sedis</taxon>
        <taxon>Mucoromycota</taxon>
        <taxon>Glomeromycotina</taxon>
        <taxon>Glomeromycetes</taxon>
        <taxon>Diversisporales</taxon>
        <taxon>Gigasporaceae</taxon>
        <taxon>Scutellospora</taxon>
    </lineage>
</organism>
<accession>A0ACA9NS33</accession>
<feature type="non-terminal residue" evidence="1">
    <location>
        <position position="1"/>
    </location>
</feature>
<comment type="caution">
    <text evidence="1">The sequence shown here is derived from an EMBL/GenBank/DDBJ whole genome shotgun (WGS) entry which is preliminary data.</text>
</comment>